<dbReference type="InterPro" id="IPR046896">
    <property type="entry name" value="Cup1-like_N"/>
</dbReference>
<evidence type="ECO:0000259" key="2">
    <source>
        <dbReference type="Pfam" id="PF20263"/>
    </source>
</evidence>
<dbReference type="Pfam" id="PF20263">
    <property type="entry name" value="LYRM2-like"/>
    <property type="match status" value="1"/>
</dbReference>
<evidence type="ECO:0000313" key="3">
    <source>
        <dbReference type="EMBL" id="KAL0951441.1"/>
    </source>
</evidence>
<evidence type="ECO:0000313" key="4">
    <source>
        <dbReference type="Proteomes" id="UP001556367"/>
    </source>
</evidence>
<feature type="domain" description="LYR motif-containing protein Cup1-like N-terminal" evidence="2">
    <location>
        <begin position="8"/>
        <end position="93"/>
    </location>
</feature>
<protein>
    <recommendedName>
        <fullName evidence="2">LYR motif-containing protein Cup1-like N-terminal domain-containing protein</fullName>
    </recommendedName>
</protein>
<evidence type="ECO:0000256" key="1">
    <source>
        <dbReference type="SAM" id="MobiDB-lite"/>
    </source>
</evidence>
<feature type="compositionally biased region" description="Basic and acidic residues" evidence="1">
    <location>
        <begin position="203"/>
        <end position="214"/>
    </location>
</feature>
<gene>
    <name evidence="3" type="ORF">HGRIS_008130</name>
</gene>
<dbReference type="EMBL" id="JASNQZ010000011">
    <property type="protein sequence ID" value="KAL0951441.1"/>
    <property type="molecule type" value="Genomic_DNA"/>
</dbReference>
<comment type="caution">
    <text evidence="3">The sequence shown here is derived from an EMBL/GenBank/DDBJ whole genome shotgun (WGS) entry which is preliminary data.</text>
</comment>
<keyword evidence="4" id="KW-1185">Reference proteome</keyword>
<name>A0ABR3J7E8_9AGAR</name>
<sequence>MNHSVASLYRAYLRQIRQLPHNYIQQFYRIKASDDIRAIANSPVTGGLRDRKTKRVSKDIRRIKAAVAGNSKAFAHVLDVAYGRKGKLRWELMEPLLTNPDAPLPPPIIPANPKSRPPVYSAELKALLTSGVSRAKALKPSALKCPPLMPARADPDTEDARLLGPFSKRREVNIRWRYFVAEWKKVRPPLHTVVKSAGASSSDDDRQQASKKAEPSLPREFGFHGLGVHEELESLTGAAWKAPPLTRRQRKAGQSDEKNLTASPHIRARWLRRRYQELLARVPILSHPGTKGGAFSVSVSPAALESAARHKHAWLPEADDVDLQWLSLSQAADEEAQKASRRKKTSAD</sequence>
<dbReference type="Proteomes" id="UP001556367">
    <property type="component" value="Unassembled WGS sequence"/>
</dbReference>
<proteinExistence type="predicted"/>
<organism evidence="3 4">
    <name type="scientific">Hohenbuehelia grisea</name>
    <dbReference type="NCBI Taxonomy" id="104357"/>
    <lineage>
        <taxon>Eukaryota</taxon>
        <taxon>Fungi</taxon>
        <taxon>Dikarya</taxon>
        <taxon>Basidiomycota</taxon>
        <taxon>Agaricomycotina</taxon>
        <taxon>Agaricomycetes</taxon>
        <taxon>Agaricomycetidae</taxon>
        <taxon>Agaricales</taxon>
        <taxon>Pleurotineae</taxon>
        <taxon>Pleurotaceae</taxon>
        <taxon>Hohenbuehelia</taxon>
    </lineage>
</organism>
<feature type="region of interest" description="Disordered" evidence="1">
    <location>
        <begin position="239"/>
        <end position="261"/>
    </location>
</feature>
<reference evidence="4" key="1">
    <citation type="submission" date="2024-06" db="EMBL/GenBank/DDBJ databases">
        <title>Multi-omics analyses provide insights into the biosynthesis of the anticancer antibiotic pleurotin in Hohenbuehelia grisea.</title>
        <authorList>
            <person name="Weaver J.A."/>
            <person name="Alberti F."/>
        </authorList>
    </citation>
    <scope>NUCLEOTIDE SEQUENCE [LARGE SCALE GENOMIC DNA]</scope>
    <source>
        <strain evidence="4">T-177</strain>
    </source>
</reference>
<accession>A0ABR3J7E8</accession>
<feature type="region of interest" description="Disordered" evidence="1">
    <location>
        <begin position="194"/>
        <end position="220"/>
    </location>
</feature>